<evidence type="ECO:0000256" key="9">
    <source>
        <dbReference type="RuleBase" id="RU363032"/>
    </source>
</evidence>
<dbReference type="Gene3D" id="1.10.3720.10">
    <property type="entry name" value="MetI-like"/>
    <property type="match status" value="1"/>
</dbReference>
<dbReference type="PANTHER" id="PTHR30614">
    <property type="entry name" value="MEMBRANE COMPONENT OF AMINO ACID ABC TRANSPORTER"/>
    <property type="match status" value="1"/>
</dbReference>
<evidence type="ECO:0000256" key="3">
    <source>
        <dbReference type="ARBA" id="ARBA00022448"/>
    </source>
</evidence>
<protein>
    <submittedName>
        <fullName evidence="11">Polar amino acid transport system permease protein</fullName>
    </submittedName>
</protein>
<gene>
    <name evidence="11" type="ORF">J2S17_001237</name>
</gene>
<keyword evidence="8 9" id="KW-0472">Membrane</keyword>
<dbReference type="InterPro" id="IPR035906">
    <property type="entry name" value="MetI-like_sf"/>
</dbReference>
<dbReference type="InterPro" id="IPR000515">
    <property type="entry name" value="MetI-like"/>
</dbReference>
<keyword evidence="3 9" id="KW-0813">Transport</keyword>
<evidence type="ECO:0000256" key="7">
    <source>
        <dbReference type="ARBA" id="ARBA00022989"/>
    </source>
</evidence>
<evidence type="ECO:0000256" key="6">
    <source>
        <dbReference type="ARBA" id="ARBA00022970"/>
    </source>
</evidence>
<comment type="caution">
    <text evidence="11">The sequence shown here is derived from an EMBL/GenBank/DDBJ whole genome shotgun (WGS) entry which is preliminary data.</text>
</comment>
<keyword evidence="4" id="KW-1003">Cell membrane</keyword>
<dbReference type="NCBIfam" id="TIGR01726">
    <property type="entry name" value="HEQRo_perm_3TM"/>
    <property type="match status" value="1"/>
</dbReference>
<feature type="transmembrane region" description="Helical" evidence="9">
    <location>
        <begin position="20"/>
        <end position="45"/>
    </location>
</feature>
<evidence type="ECO:0000256" key="2">
    <source>
        <dbReference type="ARBA" id="ARBA00010072"/>
    </source>
</evidence>
<evidence type="ECO:0000256" key="4">
    <source>
        <dbReference type="ARBA" id="ARBA00022475"/>
    </source>
</evidence>
<dbReference type="EMBL" id="JAUSUB010000004">
    <property type="protein sequence ID" value="MDQ0269366.1"/>
    <property type="molecule type" value="Genomic_DNA"/>
</dbReference>
<dbReference type="CDD" id="cd06261">
    <property type="entry name" value="TM_PBP2"/>
    <property type="match status" value="1"/>
</dbReference>
<sequence length="221" mass="24296">MTMNLDFTSVHPSLPFILQGIGVTLQIVCLAGILGFLFGVILSLCKISSIKVLNWIADAYTSIFRGTPLILQLMIIYYGSPQILGYQIEPVAAAVLAFALNSAAYISEIIRAGILAVDKGQKEAAMALGVPYRPMMLNIILPQAMKNILPALMNEFITLTKESAIVTTIGVMDIMRRAYQVGADQFKFIEPLLLAGIIYYLMVTVLTFLGKIVERRMRSSD</sequence>
<feature type="domain" description="ABC transmembrane type-1" evidence="10">
    <location>
        <begin position="21"/>
        <end position="210"/>
    </location>
</feature>
<dbReference type="Pfam" id="PF00528">
    <property type="entry name" value="BPD_transp_1"/>
    <property type="match status" value="1"/>
</dbReference>
<keyword evidence="7 9" id="KW-1133">Transmembrane helix</keyword>
<feature type="transmembrane region" description="Helical" evidence="9">
    <location>
        <begin position="57"/>
        <end position="79"/>
    </location>
</feature>
<dbReference type="Proteomes" id="UP001238088">
    <property type="component" value="Unassembled WGS sequence"/>
</dbReference>
<organism evidence="11 12">
    <name type="scientific">Cytobacillus purgationiresistens</name>
    <dbReference type="NCBI Taxonomy" id="863449"/>
    <lineage>
        <taxon>Bacteria</taxon>
        <taxon>Bacillati</taxon>
        <taxon>Bacillota</taxon>
        <taxon>Bacilli</taxon>
        <taxon>Bacillales</taxon>
        <taxon>Bacillaceae</taxon>
        <taxon>Cytobacillus</taxon>
    </lineage>
</organism>
<evidence type="ECO:0000256" key="5">
    <source>
        <dbReference type="ARBA" id="ARBA00022692"/>
    </source>
</evidence>
<dbReference type="InterPro" id="IPR043429">
    <property type="entry name" value="ArtM/GltK/GlnP/TcyL/YhdX-like"/>
</dbReference>
<evidence type="ECO:0000259" key="10">
    <source>
        <dbReference type="PROSITE" id="PS50928"/>
    </source>
</evidence>
<evidence type="ECO:0000256" key="8">
    <source>
        <dbReference type="ARBA" id="ARBA00023136"/>
    </source>
</evidence>
<evidence type="ECO:0000313" key="12">
    <source>
        <dbReference type="Proteomes" id="UP001238088"/>
    </source>
</evidence>
<dbReference type="PANTHER" id="PTHR30614:SF20">
    <property type="entry name" value="GLUTAMINE TRANSPORT SYSTEM PERMEASE PROTEIN GLNP"/>
    <property type="match status" value="1"/>
</dbReference>
<proteinExistence type="inferred from homology"/>
<keyword evidence="6" id="KW-0029">Amino-acid transport</keyword>
<keyword evidence="12" id="KW-1185">Reference proteome</keyword>
<name>A0ABU0ADN7_9BACI</name>
<dbReference type="InterPro" id="IPR010065">
    <property type="entry name" value="AA_ABC_transptr_permease_3TM"/>
</dbReference>
<reference evidence="11 12" key="1">
    <citation type="submission" date="2023-07" db="EMBL/GenBank/DDBJ databases">
        <title>Genomic Encyclopedia of Type Strains, Phase IV (KMG-IV): sequencing the most valuable type-strain genomes for metagenomic binning, comparative biology and taxonomic classification.</title>
        <authorList>
            <person name="Goeker M."/>
        </authorList>
    </citation>
    <scope>NUCLEOTIDE SEQUENCE [LARGE SCALE GENOMIC DNA]</scope>
    <source>
        <strain evidence="11 12">DSM 23494</strain>
    </source>
</reference>
<dbReference type="SUPFAM" id="SSF161098">
    <property type="entry name" value="MetI-like"/>
    <property type="match status" value="1"/>
</dbReference>
<comment type="subcellular location">
    <subcellularLocation>
        <location evidence="1 9">Cell membrane</location>
        <topology evidence="1 9">Multi-pass membrane protein</topology>
    </subcellularLocation>
</comment>
<evidence type="ECO:0000313" key="11">
    <source>
        <dbReference type="EMBL" id="MDQ0269366.1"/>
    </source>
</evidence>
<keyword evidence="5 9" id="KW-0812">Transmembrane</keyword>
<accession>A0ABU0ADN7</accession>
<evidence type="ECO:0000256" key="1">
    <source>
        <dbReference type="ARBA" id="ARBA00004651"/>
    </source>
</evidence>
<feature type="transmembrane region" description="Helical" evidence="9">
    <location>
        <begin position="192"/>
        <end position="213"/>
    </location>
</feature>
<dbReference type="PROSITE" id="PS50928">
    <property type="entry name" value="ABC_TM1"/>
    <property type="match status" value="1"/>
</dbReference>
<comment type="similarity">
    <text evidence="2">Belongs to the binding-protein-dependent transport system permease family. HisMQ subfamily.</text>
</comment>